<keyword evidence="7" id="KW-1185">Reference proteome</keyword>
<evidence type="ECO:0000313" key="6">
    <source>
        <dbReference type="EMBL" id="GAA1380236.1"/>
    </source>
</evidence>
<keyword evidence="4 6" id="KW-0067">ATP-binding</keyword>
<dbReference type="CDD" id="cd03257">
    <property type="entry name" value="ABC_NikE_OppD_transporters"/>
    <property type="match status" value="2"/>
</dbReference>
<accession>A0ABP4I3S7</accession>
<dbReference type="Proteomes" id="UP001501414">
    <property type="component" value="Unassembled WGS sequence"/>
</dbReference>
<evidence type="ECO:0000256" key="3">
    <source>
        <dbReference type="ARBA" id="ARBA00022741"/>
    </source>
</evidence>
<keyword evidence="3" id="KW-0547">Nucleotide-binding</keyword>
<feature type="domain" description="ABC transporter" evidence="5">
    <location>
        <begin position="19"/>
        <end position="269"/>
    </location>
</feature>
<dbReference type="PROSITE" id="PS00675">
    <property type="entry name" value="SIGMA54_INTERACT_1"/>
    <property type="match status" value="1"/>
</dbReference>
<dbReference type="InterPro" id="IPR025662">
    <property type="entry name" value="Sigma_54_int_dom_ATP-bd_1"/>
</dbReference>
<gene>
    <name evidence="6" type="ORF">GCM10009613_04220</name>
</gene>
<dbReference type="InterPro" id="IPR003439">
    <property type="entry name" value="ABC_transporter-like_ATP-bd"/>
</dbReference>
<dbReference type="SMART" id="SM00382">
    <property type="entry name" value="AAA"/>
    <property type="match status" value="2"/>
</dbReference>
<dbReference type="Pfam" id="PF00005">
    <property type="entry name" value="ABC_tran"/>
    <property type="match status" value="2"/>
</dbReference>
<dbReference type="InterPro" id="IPR027417">
    <property type="entry name" value="P-loop_NTPase"/>
</dbReference>
<name>A0ABP4I3S7_9PSEU</name>
<evidence type="ECO:0000259" key="5">
    <source>
        <dbReference type="PROSITE" id="PS50893"/>
    </source>
</evidence>
<evidence type="ECO:0000256" key="4">
    <source>
        <dbReference type="ARBA" id="ARBA00022840"/>
    </source>
</evidence>
<proteinExistence type="inferred from homology"/>
<dbReference type="Gene3D" id="3.40.50.300">
    <property type="entry name" value="P-loop containing nucleotide triphosphate hydrolases"/>
    <property type="match status" value="2"/>
</dbReference>
<dbReference type="InterPro" id="IPR050319">
    <property type="entry name" value="ABC_transp_ATP-bind"/>
</dbReference>
<protein>
    <submittedName>
        <fullName evidence="6">ABC transporter ATP-binding protein</fullName>
    </submittedName>
</protein>
<dbReference type="SUPFAM" id="SSF52540">
    <property type="entry name" value="P-loop containing nucleoside triphosphate hydrolases"/>
    <property type="match status" value="2"/>
</dbReference>
<evidence type="ECO:0000256" key="2">
    <source>
        <dbReference type="ARBA" id="ARBA00022448"/>
    </source>
</evidence>
<comment type="similarity">
    <text evidence="1">Belongs to the ABC transporter superfamily.</text>
</comment>
<dbReference type="PROSITE" id="PS50893">
    <property type="entry name" value="ABC_TRANSPORTER_2"/>
    <property type="match status" value="2"/>
</dbReference>
<evidence type="ECO:0000256" key="1">
    <source>
        <dbReference type="ARBA" id="ARBA00005417"/>
    </source>
</evidence>
<organism evidence="6 7">
    <name type="scientific">Pseudonocardia kongjuensis</name>
    <dbReference type="NCBI Taxonomy" id="102227"/>
    <lineage>
        <taxon>Bacteria</taxon>
        <taxon>Bacillati</taxon>
        <taxon>Actinomycetota</taxon>
        <taxon>Actinomycetes</taxon>
        <taxon>Pseudonocardiales</taxon>
        <taxon>Pseudonocardiaceae</taxon>
        <taxon>Pseudonocardia</taxon>
    </lineage>
</organism>
<feature type="domain" description="ABC transporter" evidence="5">
    <location>
        <begin position="295"/>
        <end position="531"/>
    </location>
</feature>
<reference evidence="7" key="1">
    <citation type="journal article" date="2019" name="Int. J. Syst. Evol. Microbiol.">
        <title>The Global Catalogue of Microorganisms (GCM) 10K type strain sequencing project: providing services to taxonomists for standard genome sequencing and annotation.</title>
        <authorList>
            <consortium name="The Broad Institute Genomics Platform"/>
            <consortium name="The Broad Institute Genome Sequencing Center for Infectious Disease"/>
            <person name="Wu L."/>
            <person name="Ma J."/>
        </authorList>
    </citation>
    <scope>NUCLEOTIDE SEQUENCE [LARGE SCALE GENOMIC DNA]</scope>
    <source>
        <strain evidence="7">JCM 11896</strain>
    </source>
</reference>
<dbReference type="EMBL" id="BAAAJK010000001">
    <property type="protein sequence ID" value="GAA1380236.1"/>
    <property type="molecule type" value="Genomic_DNA"/>
</dbReference>
<keyword evidence="2" id="KW-0813">Transport</keyword>
<dbReference type="InterPro" id="IPR017871">
    <property type="entry name" value="ABC_transporter-like_CS"/>
</dbReference>
<dbReference type="PANTHER" id="PTHR43776">
    <property type="entry name" value="TRANSPORT ATP-BINDING PROTEIN"/>
    <property type="match status" value="1"/>
</dbReference>
<dbReference type="InterPro" id="IPR003593">
    <property type="entry name" value="AAA+_ATPase"/>
</dbReference>
<dbReference type="PROSITE" id="PS00211">
    <property type="entry name" value="ABC_TRANSPORTER_1"/>
    <property type="match status" value="2"/>
</dbReference>
<comment type="caution">
    <text evidence="6">The sequence shown here is derived from an EMBL/GenBank/DDBJ whole genome shotgun (WGS) entry which is preliminary data.</text>
</comment>
<dbReference type="Pfam" id="PF08352">
    <property type="entry name" value="oligo_HPY"/>
    <property type="match status" value="2"/>
</dbReference>
<dbReference type="PANTHER" id="PTHR43776:SF7">
    <property type="entry name" value="D,D-DIPEPTIDE TRANSPORT ATP-BINDING PROTEIN DDPF-RELATED"/>
    <property type="match status" value="1"/>
</dbReference>
<sequence>MTGNDASGPGGTATATATIACSGLRVGTTGGREVLHGVDYAVAPGEILALVGESGSGKTTAALAALGHFRTGLVHTGGTIRFDGHTESHDDLLTVPPATIRGIRGRLVSYVPQDPALSLNPLLRIGTQVAEVLEAHGYDGDVGARVQEVLTDVGLDCDDAFLGRYPHQLSGGQQQRVGIAAAFANRPDVVVLDEPTTGLDVTTQDLVLDTVRELVTRSRTAALYITHDLAVVAGLADRVSVMQAGEVVETGTVRQVLTAPEHPYTQSLIAAVPDLDRIVERDAAPSGADAGAPLLQVTGAGKSYGPRTVLDGIDLELWPGECLMLLGESGSGKTTLARGLAGLLDLDTGSLTLRGEPLATPRSYAQLRSVQYVFQSPFASLNPRRTVASSLEVPLRHLTDLDADARRARVLDMLGQVRLDDTFAGRYPGGLSGGERQRAAIARALVTAPDVLVCDEVTSALDVSVQAAIVDLLATVRRELGTAMLFVTHNIALARQVADRIAVLQGGRIVEQGTVEDVLADPQHAYTRQLLEHTPSMAAVR</sequence>
<dbReference type="InterPro" id="IPR013563">
    <property type="entry name" value="Oligopep_ABC_C"/>
</dbReference>
<evidence type="ECO:0000313" key="7">
    <source>
        <dbReference type="Proteomes" id="UP001501414"/>
    </source>
</evidence>
<dbReference type="RefSeq" id="WP_344017835.1">
    <property type="nucleotide sequence ID" value="NZ_BAAAJK010000001.1"/>
</dbReference>
<dbReference type="GO" id="GO:0005524">
    <property type="term" value="F:ATP binding"/>
    <property type="evidence" value="ECO:0007669"/>
    <property type="project" value="UniProtKB-KW"/>
</dbReference>